<dbReference type="InterPro" id="IPR036217">
    <property type="entry name" value="MethylDNA_cys_MeTrfase_DNAb"/>
</dbReference>
<keyword evidence="2" id="KW-0489">Methyltransferase</keyword>
<keyword evidence="2" id="KW-0808">Transferase</keyword>
<dbReference type="InterPro" id="IPR036388">
    <property type="entry name" value="WH-like_DNA-bd_sf"/>
</dbReference>
<dbReference type="Proteomes" id="UP000235584">
    <property type="component" value="Chromosome"/>
</dbReference>
<dbReference type="Gene3D" id="1.10.10.10">
    <property type="entry name" value="Winged helix-like DNA-binding domain superfamily/Winged helix DNA-binding domain"/>
    <property type="match status" value="1"/>
</dbReference>
<name>A0A2K9NTD8_BACTC</name>
<dbReference type="PANTHER" id="PTHR42942:SF1">
    <property type="entry name" value="ALKYLTRANSFERASE-LIKE PROTEIN 1"/>
    <property type="match status" value="1"/>
</dbReference>
<accession>A0A2K9NTD8</accession>
<dbReference type="GO" id="GO:0032259">
    <property type="term" value="P:methylation"/>
    <property type="evidence" value="ECO:0007669"/>
    <property type="project" value="UniProtKB-KW"/>
</dbReference>
<dbReference type="AlphaFoldDB" id="A0A2K9NTD8"/>
<dbReference type="GO" id="GO:0006281">
    <property type="term" value="P:DNA repair"/>
    <property type="evidence" value="ECO:0007669"/>
    <property type="project" value="InterPro"/>
</dbReference>
<dbReference type="Pfam" id="PF01035">
    <property type="entry name" value="DNA_binding_1"/>
    <property type="match status" value="1"/>
</dbReference>
<dbReference type="CDD" id="cd06445">
    <property type="entry name" value="ATase"/>
    <property type="match status" value="1"/>
</dbReference>
<gene>
    <name evidence="2" type="ORF">C0V70_11905</name>
</gene>
<evidence type="ECO:0000313" key="3">
    <source>
        <dbReference type="Proteomes" id="UP000235584"/>
    </source>
</evidence>
<organism evidence="2 3">
    <name type="scientific">Bacteriovorax stolpii</name>
    <name type="common">Bdellovibrio stolpii</name>
    <dbReference type="NCBI Taxonomy" id="960"/>
    <lineage>
        <taxon>Bacteria</taxon>
        <taxon>Pseudomonadati</taxon>
        <taxon>Bdellovibrionota</taxon>
        <taxon>Bacteriovoracia</taxon>
        <taxon>Bacteriovoracales</taxon>
        <taxon>Bacteriovoracaceae</taxon>
        <taxon>Bacteriovorax</taxon>
    </lineage>
</organism>
<dbReference type="SUPFAM" id="SSF46767">
    <property type="entry name" value="Methylated DNA-protein cysteine methyltransferase, C-terminal domain"/>
    <property type="match status" value="1"/>
</dbReference>
<dbReference type="InterPro" id="IPR052520">
    <property type="entry name" value="ATL_DNA_repair"/>
</dbReference>
<sequence length="122" mass="13913">MDSRTDFTKNVIKMIKAIPEGKVATYALIAKLAGKPQGSRGVGWILHSSTHGHSLPWQRVIKSGGKLSFPDMSPEYLRQKRLLELEGVEFTNGKVDLRIYLWDKKPKNSSHFRPKPKKKKTR</sequence>
<evidence type="ECO:0000256" key="1">
    <source>
        <dbReference type="ARBA" id="ARBA00022763"/>
    </source>
</evidence>
<keyword evidence="3" id="KW-1185">Reference proteome</keyword>
<proteinExistence type="predicted"/>
<protein>
    <submittedName>
        <fullName evidence="2">DNA methyltransferase</fullName>
    </submittedName>
</protein>
<dbReference type="PANTHER" id="PTHR42942">
    <property type="entry name" value="6-O-METHYLGUANINE DNA METHYLTRANSFERASE"/>
    <property type="match status" value="1"/>
</dbReference>
<keyword evidence="1" id="KW-0227">DNA damage</keyword>
<evidence type="ECO:0000313" key="2">
    <source>
        <dbReference type="EMBL" id="AUN98791.1"/>
    </source>
</evidence>
<dbReference type="InterPro" id="IPR014048">
    <property type="entry name" value="MethylDNA_cys_MeTrfase_DNA-bd"/>
</dbReference>
<dbReference type="GO" id="GO:0008168">
    <property type="term" value="F:methyltransferase activity"/>
    <property type="evidence" value="ECO:0007669"/>
    <property type="project" value="UniProtKB-KW"/>
</dbReference>
<dbReference type="EMBL" id="CP025704">
    <property type="protein sequence ID" value="AUN98791.1"/>
    <property type="molecule type" value="Genomic_DNA"/>
</dbReference>
<reference evidence="2 3" key="1">
    <citation type="submission" date="2018-01" db="EMBL/GenBank/DDBJ databases">
        <title>Complete genome sequence of Bacteriovorax stolpii DSM12778.</title>
        <authorList>
            <person name="Tang B."/>
            <person name="Chang J."/>
        </authorList>
    </citation>
    <scope>NUCLEOTIDE SEQUENCE [LARGE SCALE GENOMIC DNA]</scope>
    <source>
        <strain evidence="2 3">DSM 12778</strain>
    </source>
</reference>
<dbReference type="KEGG" id="bsto:C0V70_11905"/>
<dbReference type="RefSeq" id="WP_102244082.1">
    <property type="nucleotide sequence ID" value="NZ_CP025704.1"/>
</dbReference>